<gene>
    <name evidence="1" type="ORF">FRZ06_08175</name>
</gene>
<keyword evidence="2" id="KW-1185">Reference proteome</keyword>
<sequence>MSESMFFYKLFQNSAIPQVVVNKDMDLILANNQMFQSLHMEIRDVSYRSFGEAFRCRMLEFGRDRCGEKEDCLDCGLRNITRQILHNERVADNVIQYSFIHERECISKRFQLIGSQITWFNEEYAALSFVELTGLHRQVNDLKAKLSLDHATGTMNKATLMAALKELSQAKKNTGGATVCMIDFDHFKLLNDQYGHLMGDKVLEVFSDISRSHIRKDDLLGRFGGEEFVFIFFETDQRQSLQILKRIHYELESFFADVVEIPVTFSAGVIHVEPVGGQLQCTDLLVDVDKMLYRAKKHGRGRAMCSMGEILFRNFDM</sequence>
<name>A0ACD1AAC7_9FIRM</name>
<evidence type="ECO:0000313" key="2">
    <source>
        <dbReference type="Proteomes" id="UP000594014"/>
    </source>
</evidence>
<evidence type="ECO:0000313" key="1">
    <source>
        <dbReference type="EMBL" id="QOX63327.1"/>
    </source>
</evidence>
<reference evidence="1" key="1">
    <citation type="submission" date="2019-08" db="EMBL/GenBank/DDBJ databases">
        <title>Genome sequence of Clostridiales bacterium MT110.</title>
        <authorList>
            <person name="Cao J."/>
        </authorList>
    </citation>
    <scope>NUCLEOTIDE SEQUENCE</scope>
    <source>
        <strain evidence="1">MT110</strain>
    </source>
</reference>
<protein>
    <submittedName>
        <fullName evidence="1">GGDEF domain-containing protein</fullName>
    </submittedName>
</protein>
<dbReference type="Proteomes" id="UP000594014">
    <property type="component" value="Chromosome"/>
</dbReference>
<dbReference type="EMBL" id="CP042469">
    <property type="protein sequence ID" value="QOX63327.1"/>
    <property type="molecule type" value="Genomic_DNA"/>
</dbReference>
<accession>A0ACD1AAC7</accession>
<organism evidence="1 2">
    <name type="scientific">Anoxybacterium hadale</name>
    <dbReference type="NCBI Taxonomy" id="3408580"/>
    <lineage>
        <taxon>Bacteria</taxon>
        <taxon>Bacillati</taxon>
        <taxon>Bacillota</taxon>
        <taxon>Clostridia</taxon>
        <taxon>Peptostreptococcales</taxon>
        <taxon>Anaerovoracaceae</taxon>
        <taxon>Anoxybacterium</taxon>
    </lineage>
</organism>
<proteinExistence type="predicted"/>